<keyword evidence="1" id="KW-0614">Plasmid</keyword>
<gene>
    <name evidence="1" type="ORF">HH195_12425</name>
</gene>
<geneLocation type="plasmid" evidence="1 2">
    <name>p9</name>
</geneLocation>
<dbReference type="Proteomes" id="UP000594603">
    <property type="component" value="Plasmid p9"/>
</dbReference>
<organism evidence="1 2">
    <name type="scientific">Candidatus Sarcina troglodytae</name>
    <dbReference type="NCBI Taxonomy" id="2726954"/>
    <lineage>
        <taxon>Bacteria</taxon>
        <taxon>Bacillati</taxon>
        <taxon>Bacillota</taxon>
        <taxon>Clostridia</taxon>
        <taxon>Eubacteriales</taxon>
        <taxon>Clostridiaceae</taxon>
        <taxon>Sarcina</taxon>
    </lineage>
</organism>
<keyword evidence="2" id="KW-1185">Reference proteome</keyword>
<accession>A0ACD1BGP8</accession>
<dbReference type="EMBL" id="CP051763">
    <property type="protein sequence ID" value="QPJ86769.1"/>
    <property type="molecule type" value="Genomic_DNA"/>
</dbReference>
<sequence length="171" mass="20334">MIKSKKMMDKRNENIRKYIYIIIFILIFISLIGLKIYKTPTKITKTFENVLVMDHNNQEIGRTNIKIDGCFYNDTFIWEILGFRKILDGNIQIGDQSYYLLGSYMGKFTDNVTWGSINTSPDELDYKYVFFISKDTNRIYIRSSDNENYELMYPVNTKQDYYALKSEMYGE</sequence>
<proteinExistence type="predicted"/>
<reference evidence="1" key="1">
    <citation type="submission" date="2020-04" db="EMBL/GenBank/DDBJ databases">
        <title>A novel bacterium ('Candidatus Sarcina troglodytae' sp. nov.) linked to a protracted, uniformly lethal epizootic among sanctuary western chimpanzees (Pan troglodytes verus) in Sierra Leone.</title>
        <authorList>
            <person name="Owens L.A."/>
            <person name="Colitti B."/>
            <person name="Hirji I."/>
            <person name="Pizaro A."/>
            <person name="Jaffe J.E."/>
            <person name="Moittie S."/>
            <person name="Bishop-Lilly K.A."/>
            <person name="Estrella L.A."/>
            <person name="Voegtly L.J."/>
            <person name="Kuhn J.H."/>
            <person name="Suen G."/>
            <person name="Deblois C.L."/>
            <person name="Dunn C."/>
            <person name="Juan-Salles C."/>
            <person name="Goldberg T.L."/>
        </authorList>
    </citation>
    <scope>NUCLEOTIDE SEQUENCE</scope>
    <source>
        <strain evidence="1">JB2</strain>
    </source>
</reference>
<protein>
    <submittedName>
        <fullName evidence="1">Uncharacterized protein</fullName>
    </submittedName>
</protein>
<evidence type="ECO:0000313" key="1">
    <source>
        <dbReference type="EMBL" id="QPJ86769.1"/>
    </source>
</evidence>
<name>A0ACD1BGP8_9CLOT</name>
<evidence type="ECO:0000313" key="2">
    <source>
        <dbReference type="Proteomes" id="UP000594603"/>
    </source>
</evidence>